<dbReference type="EMBL" id="GISG01236392">
    <property type="protein sequence ID" value="MBA4667612.1"/>
    <property type="molecule type" value="Transcribed_RNA"/>
</dbReference>
<reference evidence="1" key="1">
    <citation type="journal article" date="2013" name="J. Plant Res.">
        <title>Effect of fungi and light on seed germination of three Opuntia species from semiarid lands of central Mexico.</title>
        <authorList>
            <person name="Delgado-Sanchez P."/>
            <person name="Jimenez-Bremont J.F."/>
            <person name="Guerrero-Gonzalez Mde L."/>
            <person name="Flores J."/>
        </authorList>
    </citation>
    <scope>NUCLEOTIDE SEQUENCE</scope>
    <source>
        <tissue evidence="1">Cladode</tissue>
    </source>
</reference>
<name>A0A7C9AG34_OPUST</name>
<dbReference type="AlphaFoldDB" id="A0A7C9AG34"/>
<accession>A0A7C9AG34</accession>
<organism evidence="1">
    <name type="scientific">Opuntia streptacantha</name>
    <name type="common">Prickly pear cactus</name>
    <name type="synonym">Opuntia cardona</name>
    <dbReference type="NCBI Taxonomy" id="393608"/>
    <lineage>
        <taxon>Eukaryota</taxon>
        <taxon>Viridiplantae</taxon>
        <taxon>Streptophyta</taxon>
        <taxon>Embryophyta</taxon>
        <taxon>Tracheophyta</taxon>
        <taxon>Spermatophyta</taxon>
        <taxon>Magnoliopsida</taxon>
        <taxon>eudicotyledons</taxon>
        <taxon>Gunneridae</taxon>
        <taxon>Pentapetalae</taxon>
        <taxon>Caryophyllales</taxon>
        <taxon>Cactineae</taxon>
        <taxon>Cactaceae</taxon>
        <taxon>Opuntioideae</taxon>
        <taxon>Opuntia</taxon>
    </lineage>
</organism>
<reference evidence="1" key="2">
    <citation type="submission" date="2020-07" db="EMBL/GenBank/DDBJ databases">
        <authorList>
            <person name="Vera ALvarez R."/>
            <person name="Arias-Moreno D.M."/>
            <person name="Jimenez-Jacinto V."/>
            <person name="Jimenez-Bremont J.F."/>
            <person name="Swaminathan K."/>
            <person name="Moose S.P."/>
            <person name="Guerrero-Gonzalez M.L."/>
            <person name="Marino-Ramirez L."/>
            <person name="Landsman D."/>
            <person name="Rodriguez-Kessler M."/>
            <person name="Delgado-Sanchez P."/>
        </authorList>
    </citation>
    <scope>NUCLEOTIDE SEQUENCE</scope>
    <source>
        <tissue evidence="1">Cladode</tissue>
    </source>
</reference>
<protein>
    <submittedName>
        <fullName evidence="1">Uncharacterized protein</fullName>
    </submittedName>
</protein>
<proteinExistence type="predicted"/>
<sequence>MSSTSSCFPKQRCGGISPVNLLPVNSICNSLLLIPRPRGMVPENWFRCKETFLRFLSSVTSKGNSPDRLLLNTRIYSRLGIFQILAGISPVKRLLNNSSRLNLLSFPISLGISPSSLFSFSSNSVRDLQFPSSGGILPDKEFSAR</sequence>
<evidence type="ECO:0000313" key="1">
    <source>
        <dbReference type="EMBL" id="MBA4667612.1"/>
    </source>
</evidence>